<dbReference type="Proteomes" id="UP000682733">
    <property type="component" value="Unassembled WGS sequence"/>
</dbReference>
<accession>A0A8S2WEB2</accession>
<evidence type="ECO:0000313" key="5">
    <source>
        <dbReference type="Proteomes" id="UP000682733"/>
    </source>
</evidence>
<protein>
    <submittedName>
        <fullName evidence="4">Uncharacterized protein</fullName>
    </submittedName>
</protein>
<keyword evidence="1" id="KW-0175">Coiled coil</keyword>
<feature type="coiled-coil region" evidence="1">
    <location>
        <begin position="144"/>
        <end position="171"/>
    </location>
</feature>
<evidence type="ECO:0000256" key="2">
    <source>
        <dbReference type="SAM" id="MobiDB-lite"/>
    </source>
</evidence>
<dbReference type="Proteomes" id="UP000677228">
    <property type="component" value="Unassembled WGS sequence"/>
</dbReference>
<dbReference type="AlphaFoldDB" id="A0A8S2WEB2"/>
<proteinExistence type="predicted"/>
<evidence type="ECO:0000256" key="1">
    <source>
        <dbReference type="SAM" id="Coils"/>
    </source>
</evidence>
<evidence type="ECO:0000313" key="4">
    <source>
        <dbReference type="EMBL" id="CAF4446173.1"/>
    </source>
</evidence>
<sequence length="177" mass="20157">NRSSFPALESTSVNNRPSSPQQQHPVRFSTSDEMPNDNLTTALDVPLQSPPLQQQDVSIPSPTSANDHLKDEILHSLNDEILSLTSHNQSYEVELQNSKRLHLQYQQQISECDALLRDLRSKESDYLETIIAKDSQIALLRIRLQESDDLCKQKQQLIEQLQVECQRILKDHTDSSG</sequence>
<gene>
    <name evidence="3" type="ORF">OVA965_LOCUS43377</name>
    <name evidence="4" type="ORF">TMI583_LOCUS45607</name>
</gene>
<organism evidence="4 5">
    <name type="scientific">Didymodactylos carnosus</name>
    <dbReference type="NCBI Taxonomy" id="1234261"/>
    <lineage>
        <taxon>Eukaryota</taxon>
        <taxon>Metazoa</taxon>
        <taxon>Spiralia</taxon>
        <taxon>Gnathifera</taxon>
        <taxon>Rotifera</taxon>
        <taxon>Eurotatoria</taxon>
        <taxon>Bdelloidea</taxon>
        <taxon>Philodinida</taxon>
        <taxon>Philodinidae</taxon>
        <taxon>Didymodactylos</taxon>
    </lineage>
</organism>
<dbReference type="EMBL" id="CAJNOK010056931">
    <property type="protein sequence ID" value="CAF1624456.1"/>
    <property type="molecule type" value="Genomic_DNA"/>
</dbReference>
<name>A0A8S2WEB2_9BILA</name>
<comment type="caution">
    <text evidence="4">The sequence shown here is derived from an EMBL/GenBank/DDBJ whole genome shotgun (WGS) entry which is preliminary data.</text>
</comment>
<reference evidence="4" key="1">
    <citation type="submission" date="2021-02" db="EMBL/GenBank/DDBJ databases">
        <authorList>
            <person name="Nowell W R."/>
        </authorList>
    </citation>
    <scope>NUCLEOTIDE SEQUENCE</scope>
</reference>
<evidence type="ECO:0000313" key="3">
    <source>
        <dbReference type="EMBL" id="CAF1624456.1"/>
    </source>
</evidence>
<feature type="non-terminal residue" evidence="4">
    <location>
        <position position="177"/>
    </location>
</feature>
<feature type="non-terminal residue" evidence="4">
    <location>
        <position position="1"/>
    </location>
</feature>
<feature type="compositionally biased region" description="Polar residues" evidence="2">
    <location>
        <begin position="1"/>
        <end position="41"/>
    </location>
</feature>
<feature type="region of interest" description="Disordered" evidence="2">
    <location>
        <begin position="1"/>
        <end position="44"/>
    </location>
</feature>
<dbReference type="EMBL" id="CAJOBA010082020">
    <property type="protein sequence ID" value="CAF4446173.1"/>
    <property type="molecule type" value="Genomic_DNA"/>
</dbReference>